<dbReference type="OrthoDB" id="6375301at2759"/>
<proteinExistence type="predicted"/>
<dbReference type="InterPro" id="IPR000618">
    <property type="entry name" value="Insect_cuticle"/>
</dbReference>
<reference evidence="3 4" key="1">
    <citation type="submission" date="2019-07" db="EMBL/GenBank/DDBJ databases">
        <title>Draft genome assembly of a fouling barnacle, Amphibalanus amphitrite (Darwin, 1854): The first reference genome for Thecostraca.</title>
        <authorList>
            <person name="Kim W."/>
        </authorList>
    </citation>
    <scope>NUCLEOTIDE SEQUENCE [LARGE SCALE GENOMIC DNA]</scope>
    <source>
        <strain evidence="3">SNU_AA5</strain>
        <tissue evidence="3">Soma without cirri and trophi</tissue>
    </source>
</reference>
<keyword evidence="2" id="KW-0732">Signal</keyword>
<dbReference type="Proteomes" id="UP000440578">
    <property type="component" value="Unassembled WGS sequence"/>
</dbReference>
<dbReference type="GO" id="GO:0042302">
    <property type="term" value="F:structural constituent of cuticle"/>
    <property type="evidence" value="ECO:0007669"/>
    <property type="project" value="UniProtKB-UniRule"/>
</dbReference>
<dbReference type="AlphaFoldDB" id="A0A6A4WLJ2"/>
<feature type="signal peptide" evidence="2">
    <location>
        <begin position="1"/>
        <end position="16"/>
    </location>
</feature>
<evidence type="ECO:0000313" key="4">
    <source>
        <dbReference type="Proteomes" id="UP000440578"/>
    </source>
</evidence>
<evidence type="ECO:0008006" key="5">
    <source>
        <dbReference type="Google" id="ProtNLM"/>
    </source>
</evidence>
<comment type="caution">
    <text evidence="3">The sequence shown here is derived from an EMBL/GenBank/DDBJ whole genome shotgun (WGS) entry which is preliminary data.</text>
</comment>
<evidence type="ECO:0000313" key="3">
    <source>
        <dbReference type="EMBL" id="KAF0304644.1"/>
    </source>
</evidence>
<feature type="chain" id="PRO_5025405303" description="Cuticle protein 6" evidence="2">
    <location>
        <begin position="17"/>
        <end position="795"/>
    </location>
</feature>
<protein>
    <recommendedName>
        <fullName evidence="5">Cuticle protein 6</fullName>
    </recommendedName>
</protein>
<evidence type="ECO:0000256" key="1">
    <source>
        <dbReference type="PROSITE-ProRule" id="PRU00497"/>
    </source>
</evidence>
<sequence>MLFSYILLVCFQVVLGLLVAGCQCWKLPVVNQGRRAQYYTQQNDGSYSYGFDTAEGLYQAQEGDDVNEVRGKFGADGGSVEYTAGVNGYVVTSLKEPSAPSTRTYVSKTPVRYATLEELATHPEQVEDTAEVKAAKATFRATYDALAAAAEAAPDTNIITGPAPAAPVHSVTYSAPAPQPVYLAPAPVAIKYSGPAAPLDASGKVDDTAEVKAAKASFKAAYDAAAAAAAAAPDVNIITGAVPVATYSAPAPAPVAIKYQGPGAPLDASGNVDDTAEVKAAKATFKATYDALAAAAEAAPDVNIITGPAPAAPIHSVTYSAPAPQQVYLAPAPVAIKYSGPAAPLDASGNVDDTAEVKAAKASFKAAYDAAAAAAAAAPDDDIITASSPVITYGGQQAAAAGFESTDGSYEFSYTTGDSSRYESADAALNVNGNFEFVADDAQRRRVDYKAGADTGFIASGAHLPASVQDTAEVASAKAAFRSAYHAAAAAAEAAPDTGIITGPAPAVAINAATYSAPATQPAYIAPAPVAIKYSGPAAPLDASGNVDDTAEVKAAKAAFRAAYDAAAAAAAAAPDTNIIMGGVPFVASNVATYSAPVAAPVAIKYSGPAAPLDASGNVDDTAEVKAAKASFKAAYDAAAAAAAAAPDVNIITGAVPVATYSAPAPAPVHSVTYSAPASHSTYLAPAPVAIKYSGPAAPLDASGNVDDTAEVKAAKAAFRAAYDAAAAAAAAAPDDDSITSSGQATSAGYSASSIPVVHSTYSASHGNMRTITFDGITLMVAEPYGSSKFGYSYE</sequence>
<evidence type="ECO:0000256" key="2">
    <source>
        <dbReference type="SAM" id="SignalP"/>
    </source>
</evidence>
<organism evidence="3 4">
    <name type="scientific">Amphibalanus amphitrite</name>
    <name type="common">Striped barnacle</name>
    <name type="synonym">Balanus amphitrite</name>
    <dbReference type="NCBI Taxonomy" id="1232801"/>
    <lineage>
        <taxon>Eukaryota</taxon>
        <taxon>Metazoa</taxon>
        <taxon>Ecdysozoa</taxon>
        <taxon>Arthropoda</taxon>
        <taxon>Crustacea</taxon>
        <taxon>Multicrustacea</taxon>
        <taxon>Cirripedia</taxon>
        <taxon>Thoracica</taxon>
        <taxon>Thoracicalcarea</taxon>
        <taxon>Balanomorpha</taxon>
        <taxon>Balanoidea</taxon>
        <taxon>Balanidae</taxon>
        <taxon>Amphibalaninae</taxon>
        <taxon>Amphibalanus</taxon>
    </lineage>
</organism>
<gene>
    <name evidence="3" type="ORF">FJT64_002689</name>
</gene>
<name>A0A6A4WLJ2_AMPAM</name>
<keyword evidence="1" id="KW-0193">Cuticle</keyword>
<dbReference type="Pfam" id="PF00379">
    <property type="entry name" value="Chitin_bind_4"/>
    <property type="match status" value="2"/>
</dbReference>
<accession>A0A6A4WLJ2</accession>
<dbReference type="PROSITE" id="PS51155">
    <property type="entry name" value="CHIT_BIND_RR_2"/>
    <property type="match status" value="1"/>
</dbReference>
<dbReference type="EMBL" id="VIIS01000825">
    <property type="protein sequence ID" value="KAF0304644.1"/>
    <property type="molecule type" value="Genomic_DNA"/>
</dbReference>
<keyword evidence="4" id="KW-1185">Reference proteome</keyword>